<evidence type="ECO:0000256" key="1">
    <source>
        <dbReference type="SAM" id="MobiDB-lite"/>
    </source>
</evidence>
<feature type="compositionally biased region" description="Low complexity" evidence="1">
    <location>
        <begin position="412"/>
        <end position="423"/>
    </location>
</feature>
<protein>
    <submittedName>
        <fullName evidence="2">Uncharacterized protein</fullName>
    </submittedName>
</protein>
<dbReference type="AlphaFoldDB" id="A0A9P4H5C0"/>
<reference evidence="2" key="1">
    <citation type="journal article" date="2020" name="Stud. Mycol.">
        <title>101 Dothideomycetes genomes: a test case for predicting lifestyles and emergence of pathogens.</title>
        <authorList>
            <person name="Haridas S."/>
            <person name="Albert R."/>
            <person name="Binder M."/>
            <person name="Bloem J."/>
            <person name="Labutti K."/>
            <person name="Salamov A."/>
            <person name="Andreopoulos B."/>
            <person name="Baker S."/>
            <person name="Barry K."/>
            <person name="Bills G."/>
            <person name="Bluhm B."/>
            <person name="Cannon C."/>
            <person name="Castanera R."/>
            <person name="Culley D."/>
            <person name="Daum C."/>
            <person name="Ezra D."/>
            <person name="Gonzalez J."/>
            <person name="Henrissat B."/>
            <person name="Kuo A."/>
            <person name="Liang C."/>
            <person name="Lipzen A."/>
            <person name="Lutzoni F."/>
            <person name="Magnuson J."/>
            <person name="Mondo S."/>
            <person name="Nolan M."/>
            <person name="Ohm R."/>
            <person name="Pangilinan J."/>
            <person name="Park H.-J."/>
            <person name="Ramirez L."/>
            <person name="Alfaro M."/>
            <person name="Sun H."/>
            <person name="Tritt A."/>
            <person name="Yoshinaga Y."/>
            <person name="Zwiers L.-H."/>
            <person name="Turgeon B."/>
            <person name="Goodwin S."/>
            <person name="Spatafora J."/>
            <person name="Crous P."/>
            <person name="Grigoriev I."/>
        </authorList>
    </citation>
    <scope>NUCLEOTIDE SEQUENCE</scope>
    <source>
        <strain evidence="2">CBS 110217</strain>
    </source>
</reference>
<feature type="region of interest" description="Disordered" evidence="1">
    <location>
        <begin position="373"/>
        <end position="423"/>
    </location>
</feature>
<evidence type="ECO:0000313" key="3">
    <source>
        <dbReference type="Proteomes" id="UP000799777"/>
    </source>
</evidence>
<sequence>MPGLLSRSKSMRLLKGNRKDTQQEQAQNSMPRSDGAQTDNDRYQSPTPISRAEGEIEPLEVAVRPSTSGGPGDRRTLFHMKTNPAASIHSQNDLTFFLPSESTTVLYTEEPRDSREGIIGIALGSPTAGSHWTSTPQASTVDVTSLDLTQLTSASMQYNSFPSPPPGRQEAPRSKLGRWKSLFRKAPPVPPQQEKPSFYQLTQTVMGPRAVRADSHHDSESIESQVKINHEQHTGRTPSPPTFKANIRASRTFSSPRSPPEVVRNRARAFTAGALPSNPRESVQRSATTPFPSSNVIQDFPALPKLNSSMSNQHTPTLASNTPLLDVSIPDITLERYSVMFNGLLQSNSNRTSNLLVRRQGNAEKLKPLNELSVKENEQESPMDYKLQRRATSPRIPSPSPRLSLFPNTGNSRAASPRSASVPRAVKTLHRFKTAPEKSPLRHTFSRVEERAEEDNKKGQALFIQKPKASPILKPQFSPISKLQHLAITPNSIESFESDNDSITIVVGRTASGQPQKLHLDEREPEWEICSKPKPVQRSNTTPIPDLVRTDSQRQPKVTKFSALSSNPASAPLETPSPLQRIQQLQTPPLSANEKRSASEEGKAKAMVGVARSISVSRANSPRTLVRTGTEIRSPHGDRLVERHGQALTPTMVEVRNRRSQRVQLVDA</sequence>
<dbReference type="OrthoDB" id="5404004at2759"/>
<feature type="compositionally biased region" description="Polar residues" evidence="1">
    <location>
        <begin position="279"/>
        <end position="297"/>
    </location>
</feature>
<dbReference type="Proteomes" id="UP000799777">
    <property type="component" value="Unassembled WGS sequence"/>
</dbReference>
<dbReference type="EMBL" id="ML978227">
    <property type="protein sequence ID" value="KAF2027395.1"/>
    <property type="molecule type" value="Genomic_DNA"/>
</dbReference>
<gene>
    <name evidence="2" type="ORF">EK21DRAFT_72011</name>
</gene>
<feature type="region of interest" description="Disordered" evidence="1">
    <location>
        <begin position="270"/>
        <end position="298"/>
    </location>
</feature>
<name>A0A9P4H5C0_9PLEO</name>
<feature type="compositionally biased region" description="Basic and acidic residues" evidence="1">
    <location>
        <begin position="211"/>
        <end position="220"/>
    </location>
</feature>
<evidence type="ECO:0000313" key="2">
    <source>
        <dbReference type="EMBL" id="KAF2027395.1"/>
    </source>
</evidence>
<feature type="region of interest" description="Disordered" evidence="1">
    <location>
        <begin position="210"/>
        <end position="243"/>
    </location>
</feature>
<feature type="compositionally biased region" description="Polar residues" evidence="1">
    <location>
        <begin position="23"/>
        <end position="48"/>
    </location>
</feature>
<feature type="region of interest" description="Disordered" evidence="1">
    <location>
        <begin position="1"/>
        <end position="75"/>
    </location>
</feature>
<keyword evidence="3" id="KW-1185">Reference proteome</keyword>
<organism evidence="2 3">
    <name type="scientific">Setomelanomma holmii</name>
    <dbReference type="NCBI Taxonomy" id="210430"/>
    <lineage>
        <taxon>Eukaryota</taxon>
        <taxon>Fungi</taxon>
        <taxon>Dikarya</taxon>
        <taxon>Ascomycota</taxon>
        <taxon>Pezizomycotina</taxon>
        <taxon>Dothideomycetes</taxon>
        <taxon>Pleosporomycetidae</taxon>
        <taxon>Pleosporales</taxon>
        <taxon>Pleosporineae</taxon>
        <taxon>Phaeosphaeriaceae</taxon>
        <taxon>Setomelanomma</taxon>
    </lineage>
</organism>
<comment type="caution">
    <text evidence="2">The sequence shown here is derived from an EMBL/GenBank/DDBJ whole genome shotgun (WGS) entry which is preliminary data.</text>
</comment>
<accession>A0A9P4H5C0</accession>
<proteinExistence type="predicted"/>
<feature type="region of interest" description="Disordered" evidence="1">
    <location>
        <begin position="531"/>
        <end position="579"/>
    </location>
</feature>
<feature type="compositionally biased region" description="Low complexity" evidence="1">
    <location>
        <begin position="562"/>
        <end position="573"/>
    </location>
</feature>